<feature type="region of interest" description="Disordered" evidence="1">
    <location>
        <begin position="1"/>
        <end position="31"/>
    </location>
</feature>
<gene>
    <name evidence="2" type="ordered locus">MSMEI_6044</name>
</gene>
<proteinExistence type="predicted"/>
<dbReference type="AlphaFoldDB" id="I7FME9"/>
<dbReference type="PATRIC" id="fig|246196.56.peg.6167"/>
<evidence type="ECO:0000256" key="1">
    <source>
        <dbReference type="SAM" id="MobiDB-lite"/>
    </source>
</evidence>
<dbReference type="KEGG" id="msg:MSMEI_6044"/>
<protein>
    <submittedName>
        <fullName evidence="2">Uncharacterized protein</fullName>
    </submittedName>
</protein>
<dbReference type="EMBL" id="CP001663">
    <property type="protein sequence ID" value="AFP42475.1"/>
    <property type="molecule type" value="Genomic_DNA"/>
</dbReference>
<sequence>MPVAPCPPTLVGTMGGHMGSKRNARSGSSRHRAPVISLAEYRRCARREPRDLDDAIEAPVAAVVDEPADAAAAADYEGDEGGIILCW</sequence>
<name>I7FME9_MYCS2</name>
<feature type="compositionally biased region" description="Basic residues" evidence="1">
    <location>
        <begin position="19"/>
        <end position="31"/>
    </location>
</feature>
<dbReference type="Proteomes" id="UP000006158">
    <property type="component" value="Chromosome"/>
</dbReference>
<evidence type="ECO:0000313" key="3">
    <source>
        <dbReference type="Proteomes" id="UP000006158"/>
    </source>
</evidence>
<reference evidence="2 3" key="2">
    <citation type="journal article" date="2009" name="Genome Res.">
        <title>Ortho-proteogenomics: multiple proteomes investigation through orthology and a new MS-based protocol.</title>
        <authorList>
            <person name="Gallien S."/>
            <person name="Perrodou E."/>
            <person name="Carapito C."/>
            <person name="Deshayes C."/>
            <person name="Reyrat J.M."/>
            <person name="Van Dorsselaer A."/>
            <person name="Poch O."/>
            <person name="Schaeffer C."/>
            <person name="Lecompte O."/>
        </authorList>
    </citation>
    <scope>NUCLEOTIDE SEQUENCE [LARGE SCALE GENOMIC DNA]</scope>
    <source>
        <strain evidence="3">ATCC 700084 / mc(2)155</strain>
    </source>
</reference>
<accession>I7FME9</accession>
<reference evidence="2 3" key="1">
    <citation type="journal article" date="2007" name="Genome Biol.">
        <title>Interrupted coding sequences in Mycobacterium smegmatis: authentic mutations or sequencing errors?</title>
        <authorList>
            <person name="Deshayes C."/>
            <person name="Perrodou E."/>
            <person name="Gallien S."/>
            <person name="Euphrasie D."/>
            <person name="Schaeffer C."/>
            <person name="Van-Dorsselaer A."/>
            <person name="Poch O."/>
            <person name="Lecompte O."/>
            <person name="Reyrat J.M."/>
        </authorList>
    </citation>
    <scope>NUCLEOTIDE SEQUENCE [LARGE SCALE GENOMIC DNA]</scope>
    <source>
        <strain evidence="3">ATCC 700084 / mc(2)155</strain>
    </source>
</reference>
<evidence type="ECO:0000313" key="2">
    <source>
        <dbReference type="EMBL" id="AFP42475.1"/>
    </source>
</evidence>
<organism evidence="2 3">
    <name type="scientific">Mycolicibacterium smegmatis (strain ATCC 700084 / mc(2)155)</name>
    <name type="common">Mycobacterium smegmatis</name>
    <dbReference type="NCBI Taxonomy" id="246196"/>
    <lineage>
        <taxon>Bacteria</taxon>
        <taxon>Bacillati</taxon>
        <taxon>Actinomycetota</taxon>
        <taxon>Actinomycetes</taxon>
        <taxon>Mycobacteriales</taxon>
        <taxon>Mycobacteriaceae</taxon>
        <taxon>Mycolicibacterium</taxon>
    </lineage>
</organism>